<evidence type="ECO:0000256" key="1">
    <source>
        <dbReference type="ARBA" id="ARBA00022723"/>
    </source>
</evidence>
<protein>
    <recommendedName>
        <fullName evidence="8">Xylanolytic transcriptional activator regulatory domain-containing protein</fullName>
    </recommendedName>
</protein>
<dbReference type="AlphaFoldDB" id="A0A8H4RKI2"/>
<proteinExistence type="predicted"/>
<evidence type="ECO:0000256" key="7">
    <source>
        <dbReference type="SAM" id="MobiDB-lite"/>
    </source>
</evidence>
<keyword evidence="10" id="KW-1185">Reference proteome</keyword>
<dbReference type="InterPro" id="IPR007219">
    <property type="entry name" value="XnlR_reg_dom"/>
</dbReference>
<dbReference type="Pfam" id="PF04082">
    <property type="entry name" value="Fungal_trans"/>
    <property type="match status" value="1"/>
</dbReference>
<dbReference type="Proteomes" id="UP000566819">
    <property type="component" value="Unassembled WGS sequence"/>
</dbReference>
<dbReference type="InterPro" id="IPR011008">
    <property type="entry name" value="Dimeric_a/b-barrel"/>
</dbReference>
<dbReference type="PANTHER" id="PTHR31944:SF131">
    <property type="entry name" value="HEME-RESPONSIVE ZINC FINGER TRANSCRIPTION FACTOR HAP1"/>
    <property type="match status" value="1"/>
</dbReference>
<name>A0A8H4RKI2_9HELO</name>
<dbReference type="GO" id="GO:0008270">
    <property type="term" value="F:zinc ion binding"/>
    <property type="evidence" value="ECO:0007669"/>
    <property type="project" value="InterPro"/>
</dbReference>
<keyword evidence="5" id="KW-0804">Transcription</keyword>
<evidence type="ECO:0000256" key="5">
    <source>
        <dbReference type="ARBA" id="ARBA00023163"/>
    </source>
</evidence>
<evidence type="ECO:0000256" key="4">
    <source>
        <dbReference type="ARBA" id="ARBA00023125"/>
    </source>
</evidence>
<keyword evidence="2" id="KW-0862">Zinc</keyword>
<dbReference type="PANTHER" id="PTHR31944">
    <property type="entry name" value="HEME-RESPONSIVE ZINC FINGER TRANSCRIPTION FACTOR HAP1"/>
    <property type="match status" value="1"/>
</dbReference>
<dbReference type="GO" id="GO:0005634">
    <property type="term" value="C:nucleus"/>
    <property type="evidence" value="ECO:0007669"/>
    <property type="project" value="TreeGrafter"/>
</dbReference>
<dbReference type="GO" id="GO:0001228">
    <property type="term" value="F:DNA-binding transcription activator activity, RNA polymerase II-specific"/>
    <property type="evidence" value="ECO:0007669"/>
    <property type="project" value="TreeGrafter"/>
</dbReference>
<feature type="region of interest" description="Disordered" evidence="7">
    <location>
        <begin position="129"/>
        <end position="177"/>
    </location>
</feature>
<feature type="domain" description="Xylanolytic transcriptional activator regulatory" evidence="8">
    <location>
        <begin position="246"/>
        <end position="417"/>
    </location>
</feature>
<reference evidence="9 10" key="1">
    <citation type="submission" date="2020-03" db="EMBL/GenBank/DDBJ databases">
        <title>Draft Genome Sequence of Cudoniella acicularis.</title>
        <authorList>
            <person name="Buettner E."/>
            <person name="Kellner H."/>
        </authorList>
    </citation>
    <scope>NUCLEOTIDE SEQUENCE [LARGE SCALE GENOMIC DNA]</scope>
    <source>
        <strain evidence="9 10">DSM 108380</strain>
    </source>
</reference>
<comment type="caution">
    <text evidence="9">The sequence shown here is derived from an EMBL/GenBank/DDBJ whole genome shotgun (WGS) entry which is preliminary data.</text>
</comment>
<evidence type="ECO:0000313" key="9">
    <source>
        <dbReference type="EMBL" id="KAF4629857.1"/>
    </source>
</evidence>
<dbReference type="SUPFAM" id="SSF54909">
    <property type="entry name" value="Dimeric alpha+beta barrel"/>
    <property type="match status" value="1"/>
</dbReference>
<evidence type="ECO:0000256" key="3">
    <source>
        <dbReference type="ARBA" id="ARBA00023015"/>
    </source>
</evidence>
<keyword evidence="6" id="KW-0539">Nucleus</keyword>
<dbReference type="EMBL" id="JAAMPI010000618">
    <property type="protein sequence ID" value="KAF4629857.1"/>
    <property type="molecule type" value="Genomic_DNA"/>
</dbReference>
<evidence type="ECO:0000256" key="6">
    <source>
        <dbReference type="ARBA" id="ARBA00023242"/>
    </source>
</evidence>
<dbReference type="GO" id="GO:0000978">
    <property type="term" value="F:RNA polymerase II cis-regulatory region sequence-specific DNA binding"/>
    <property type="evidence" value="ECO:0007669"/>
    <property type="project" value="TreeGrafter"/>
</dbReference>
<keyword evidence="1" id="KW-0479">Metal-binding</keyword>
<dbReference type="GO" id="GO:0006351">
    <property type="term" value="P:DNA-templated transcription"/>
    <property type="evidence" value="ECO:0007669"/>
    <property type="project" value="InterPro"/>
</dbReference>
<dbReference type="InterPro" id="IPR051430">
    <property type="entry name" value="Fungal_TF_Env_Response"/>
</dbReference>
<dbReference type="Gene3D" id="3.30.70.100">
    <property type="match status" value="1"/>
</dbReference>
<feature type="compositionally biased region" description="Polar residues" evidence="7">
    <location>
        <begin position="143"/>
        <end position="162"/>
    </location>
</feature>
<organism evidence="9 10">
    <name type="scientific">Cudoniella acicularis</name>
    <dbReference type="NCBI Taxonomy" id="354080"/>
    <lineage>
        <taxon>Eukaryota</taxon>
        <taxon>Fungi</taxon>
        <taxon>Dikarya</taxon>
        <taxon>Ascomycota</taxon>
        <taxon>Pezizomycotina</taxon>
        <taxon>Leotiomycetes</taxon>
        <taxon>Helotiales</taxon>
        <taxon>Tricladiaceae</taxon>
        <taxon>Cudoniella</taxon>
    </lineage>
</organism>
<evidence type="ECO:0000256" key="2">
    <source>
        <dbReference type="ARBA" id="ARBA00022833"/>
    </source>
</evidence>
<keyword evidence="4" id="KW-0238">DNA-binding</keyword>
<evidence type="ECO:0000259" key="8">
    <source>
        <dbReference type="Pfam" id="PF04082"/>
    </source>
</evidence>
<gene>
    <name evidence="9" type="ORF">G7Y89_g8293</name>
</gene>
<keyword evidence="3" id="KW-0805">Transcription regulation</keyword>
<sequence length="1017" mass="114419">MAVERGLPRIIATGRLKPLRTYACNVRTWPQPAAANRDAGITKYFTDKNLAVSSQLRCVDTGHPEHCKYDPRHFTGEELEIPDMDYTTQSQVHNDFQYQGPAFSLDDFDPTIPLSEDSQLSFQFESGRESLPYSNEPLPTLPFASSSSGENAINPNGTQQRPVRNRTKSLKGQFRGPSHPTSIVIAFQSIRDFLKKTVRNHHILGAPKWSTYTPSANQPLPSYSKQEVDHAMKRLLPPEQQCRQLLQSYFDHFTGTCGVFHVPSFWQEYTSYWNGAHGEPVRFSAVLLSAISCSRCLVVADPLSFDGDSSTARNEVIQWLHAVETWQSYRMTDKISIKAFQIRCLVLFSKTVNDVDSTEHYTASQMLLADAISSGLHRDWELLCINESIFERELRRKIWATIAELDIARCIERGVVSVASILFADIGQPNNCNDRDYSETTVSEPRVQPDSRLTDNSFMRFAHSVRSIRYHINNLVNNPHKHNSLSESSLVALREQVNNLLANMHDWSEPTLTSSEAVCNGGNQALIYRAVLRLYLHELLLLLHLPFALVHNGDLPMDTDYQRFICIKSARMIVKIYEQVDAQPGLSQIALPRASLLRAGLSLCLVETDALSCGLNCLPLGPASRSNLVESALEMVEKRVLALGTDLQGLWLFSAASYYTQSCRDPASSSTCQKRLTDHIISLFTKMCMTQEHKGLSFSSSEDHLARCIMQIRQTYGDVGATTNNEGDLSMILFLASVVVLAAIAVVISSTHRFDGAVVSKIIDGPGLAFAFEVTFHNHHERLIALERKMPPLHFHPYQTEYIRVLLGSLNVEVEGRIHILSSEAGEFSLRPFINHRLYPGVNAEPVTKFILSGTESEEKYKLDAVFFQNWYGYQDQIVSQGGKGVDLIQVLSMFDAGGSYLSLPCAQGLSLHVTVTVAPENVQQFLAHLQPAFEVVAAEPECTFFEVYTSSDQPGVIRWVEGWSKDRQWLLQVQFQKDYYKPYIAATEPLFIKPREFQIFDKLPSGWAKSKPEHFA</sequence>
<accession>A0A8H4RKI2</accession>
<dbReference type="CDD" id="cd12148">
    <property type="entry name" value="fungal_TF_MHR"/>
    <property type="match status" value="1"/>
</dbReference>
<dbReference type="OrthoDB" id="4126315at2759"/>
<evidence type="ECO:0000313" key="10">
    <source>
        <dbReference type="Proteomes" id="UP000566819"/>
    </source>
</evidence>